<reference evidence="1 2" key="1">
    <citation type="submission" date="2013-08" db="EMBL/GenBank/DDBJ databases">
        <authorList>
            <person name="Weinstock G."/>
            <person name="Sodergren E."/>
            <person name="Wylie T."/>
            <person name="Fulton L."/>
            <person name="Fulton R."/>
            <person name="Fronick C."/>
            <person name="O'Laughlin M."/>
            <person name="Godfrey J."/>
            <person name="Miner T."/>
            <person name="Herter B."/>
            <person name="Appelbaum E."/>
            <person name="Cordes M."/>
            <person name="Lek S."/>
            <person name="Wollam A."/>
            <person name="Pepin K.H."/>
            <person name="Palsikar V.B."/>
            <person name="Mitreva M."/>
            <person name="Wilson R.K."/>
        </authorList>
    </citation>
    <scope>NUCLEOTIDE SEQUENCE [LARGE SCALE GENOMIC DNA]</scope>
    <source>
        <strain evidence="1 2">ATCC 12856</strain>
    </source>
</reference>
<evidence type="ECO:0000313" key="2">
    <source>
        <dbReference type="Proteomes" id="UP000016511"/>
    </source>
</evidence>
<gene>
    <name evidence="1" type="ORF">HMPREF0083_01880</name>
</gene>
<protein>
    <submittedName>
        <fullName evidence="1">Uncharacterized protein</fullName>
    </submittedName>
</protein>
<dbReference type="PATRIC" id="fig|649747.3.peg.1701"/>
<dbReference type="AlphaFoldDB" id="U1X650"/>
<dbReference type="EMBL" id="AWSJ01000124">
    <property type="protein sequence ID" value="ERI10023.1"/>
    <property type="molecule type" value="Genomic_DNA"/>
</dbReference>
<dbReference type="HOGENOM" id="CLU_3211736_0_0_9"/>
<dbReference type="Proteomes" id="UP000016511">
    <property type="component" value="Unassembled WGS sequence"/>
</dbReference>
<dbReference type="STRING" id="649747.HMPREF0083_01880"/>
<keyword evidence="2" id="KW-1185">Reference proteome</keyword>
<evidence type="ECO:0000313" key="1">
    <source>
        <dbReference type="EMBL" id="ERI10023.1"/>
    </source>
</evidence>
<proteinExistence type="predicted"/>
<name>U1X650_ANEAE</name>
<accession>U1X650</accession>
<sequence length="44" mass="5080">MQSAYVIFYGIRSDRDKQQSTIDRRYSSDARLLTEWGAFTGTST</sequence>
<comment type="caution">
    <text evidence="1">The sequence shown here is derived from an EMBL/GenBank/DDBJ whole genome shotgun (WGS) entry which is preliminary data.</text>
</comment>
<organism evidence="1 2">
    <name type="scientific">Aneurinibacillus aneurinilyticus ATCC 12856</name>
    <dbReference type="NCBI Taxonomy" id="649747"/>
    <lineage>
        <taxon>Bacteria</taxon>
        <taxon>Bacillati</taxon>
        <taxon>Bacillota</taxon>
        <taxon>Bacilli</taxon>
        <taxon>Bacillales</taxon>
        <taxon>Paenibacillaceae</taxon>
        <taxon>Aneurinibacillus group</taxon>
        <taxon>Aneurinibacillus</taxon>
    </lineage>
</organism>